<dbReference type="PANTHER" id="PTHR28630">
    <property type="match status" value="1"/>
</dbReference>
<organism evidence="9 10">
    <name type="scientific">Candidula unifasciata</name>
    <dbReference type="NCBI Taxonomy" id="100452"/>
    <lineage>
        <taxon>Eukaryota</taxon>
        <taxon>Metazoa</taxon>
        <taxon>Spiralia</taxon>
        <taxon>Lophotrochozoa</taxon>
        <taxon>Mollusca</taxon>
        <taxon>Gastropoda</taxon>
        <taxon>Heterobranchia</taxon>
        <taxon>Euthyneura</taxon>
        <taxon>Panpulmonata</taxon>
        <taxon>Eupulmonata</taxon>
        <taxon>Stylommatophora</taxon>
        <taxon>Helicina</taxon>
        <taxon>Helicoidea</taxon>
        <taxon>Geomitridae</taxon>
        <taxon>Candidula</taxon>
    </lineage>
</organism>
<protein>
    <recommendedName>
        <fullName evidence="5">Peroxiredoxin-like 2A</fullName>
    </recommendedName>
    <alternativeName>
        <fullName evidence="7">Peroxiredoxin-like 2 activated in M-CSF stimulated monocytes</fullName>
    </alternativeName>
    <alternativeName>
        <fullName evidence="6">Redox-regulatory protein FAM213A</fullName>
    </alternativeName>
</protein>
<evidence type="ECO:0000313" key="9">
    <source>
        <dbReference type="EMBL" id="CAG5130336.1"/>
    </source>
</evidence>
<evidence type="ECO:0000256" key="7">
    <source>
        <dbReference type="ARBA" id="ARBA00032129"/>
    </source>
</evidence>
<dbReference type="InterPro" id="IPR032801">
    <property type="entry name" value="PXL2A/B/C"/>
</dbReference>
<dbReference type="EMBL" id="CAJHNH020003968">
    <property type="protein sequence ID" value="CAG5130336.1"/>
    <property type="molecule type" value="Genomic_DNA"/>
</dbReference>
<comment type="similarity">
    <text evidence="4">Belongs to the peroxiredoxin-like PRXL2 family. PRXL2A subfamily.</text>
</comment>
<dbReference type="GO" id="GO:0005737">
    <property type="term" value="C:cytoplasm"/>
    <property type="evidence" value="ECO:0007669"/>
    <property type="project" value="UniProtKB-SubCell"/>
</dbReference>
<evidence type="ECO:0000256" key="8">
    <source>
        <dbReference type="SAM" id="SignalP"/>
    </source>
</evidence>
<name>A0A8S3ZSU1_9EUPU</name>
<comment type="subcellular location">
    <subcellularLocation>
        <location evidence="1">Cytoplasm</location>
    </subcellularLocation>
</comment>
<feature type="non-terminal residue" evidence="9">
    <location>
        <position position="116"/>
    </location>
</feature>
<feature type="signal peptide" evidence="8">
    <location>
        <begin position="1"/>
        <end position="17"/>
    </location>
</feature>
<accession>A0A8S3ZSU1</accession>
<evidence type="ECO:0000313" key="10">
    <source>
        <dbReference type="Proteomes" id="UP000678393"/>
    </source>
</evidence>
<evidence type="ECO:0000256" key="4">
    <source>
        <dbReference type="ARBA" id="ARBA00023787"/>
    </source>
</evidence>
<dbReference type="PANTHER" id="PTHR28630:SF31">
    <property type="entry name" value="PEROXIREDOXIN-LIKE 2A"/>
    <property type="match status" value="1"/>
</dbReference>
<comment type="caution">
    <text evidence="9">The sequence shown here is derived from an EMBL/GenBank/DDBJ whole genome shotgun (WGS) entry which is preliminary data.</text>
</comment>
<keyword evidence="8" id="KW-0732">Signal</keyword>
<feature type="chain" id="PRO_5035939239" description="Peroxiredoxin-like 2A" evidence="8">
    <location>
        <begin position="18"/>
        <end position="116"/>
    </location>
</feature>
<reference evidence="9" key="1">
    <citation type="submission" date="2021-04" db="EMBL/GenBank/DDBJ databases">
        <authorList>
            <consortium name="Molecular Ecology Group"/>
        </authorList>
    </citation>
    <scope>NUCLEOTIDE SEQUENCE</scope>
</reference>
<keyword evidence="2" id="KW-0963">Cytoplasm</keyword>
<evidence type="ECO:0000256" key="2">
    <source>
        <dbReference type="ARBA" id="ARBA00022490"/>
    </source>
</evidence>
<sequence>MGTWSLVGAVGAAAVAGVAVLCNLPSNPFVKSPENATLDYLSNARLQTFDSEPREFQASELWEKNGAVIMAEALGLSSLKPQLDARGVPLYAVVHETLGVAEFQPFFKGEIFLDKE</sequence>
<keyword evidence="3" id="KW-0676">Redox-active center</keyword>
<evidence type="ECO:0000256" key="6">
    <source>
        <dbReference type="ARBA" id="ARBA00032058"/>
    </source>
</evidence>
<gene>
    <name evidence="9" type="ORF">CUNI_LOCUS15894</name>
</gene>
<evidence type="ECO:0000256" key="3">
    <source>
        <dbReference type="ARBA" id="ARBA00023284"/>
    </source>
</evidence>
<keyword evidence="10" id="KW-1185">Reference proteome</keyword>
<dbReference type="Proteomes" id="UP000678393">
    <property type="component" value="Unassembled WGS sequence"/>
</dbReference>
<evidence type="ECO:0000256" key="5">
    <source>
        <dbReference type="ARBA" id="ARBA00023849"/>
    </source>
</evidence>
<evidence type="ECO:0000256" key="1">
    <source>
        <dbReference type="ARBA" id="ARBA00004496"/>
    </source>
</evidence>
<dbReference type="Pfam" id="PF13911">
    <property type="entry name" value="AhpC-TSA_2"/>
    <property type="match status" value="1"/>
</dbReference>
<proteinExistence type="inferred from homology"/>
<dbReference type="OrthoDB" id="40334at2759"/>
<dbReference type="GO" id="GO:0016209">
    <property type="term" value="F:antioxidant activity"/>
    <property type="evidence" value="ECO:0007669"/>
    <property type="project" value="TreeGrafter"/>
</dbReference>
<dbReference type="AlphaFoldDB" id="A0A8S3ZSU1"/>